<dbReference type="Pfam" id="PF09608">
    <property type="entry name" value="Alph_Pro_TM"/>
    <property type="match status" value="1"/>
</dbReference>
<keyword evidence="3" id="KW-1185">Reference proteome</keyword>
<evidence type="ECO:0000313" key="3">
    <source>
        <dbReference type="Proteomes" id="UP000598196"/>
    </source>
</evidence>
<comment type="caution">
    <text evidence="2">The sequence shown here is derived from an EMBL/GenBank/DDBJ whole genome shotgun (WGS) entry which is preliminary data.</text>
</comment>
<organism evidence="2 3">
    <name type="scientific">Gemmobacter aquaticus</name>
    <dbReference type="NCBI Taxonomy" id="490185"/>
    <lineage>
        <taxon>Bacteria</taxon>
        <taxon>Pseudomonadati</taxon>
        <taxon>Pseudomonadota</taxon>
        <taxon>Alphaproteobacteria</taxon>
        <taxon>Rhodobacterales</taxon>
        <taxon>Paracoccaceae</taxon>
        <taxon>Gemmobacter</taxon>
    </lineage>
</organism>
<evidence type="ECO:0000313" key="2">
    <source>
        <dbReference type="EMBL" id="GGO28265.1"/>
    </source>
</evidence>
<dbReference type="AlphaFoldDB" id="A0A917YJ64"/>
<evidence type="ECO:0000256" key="1">
    <source>
        <dbReference type="SAM" id="Phobius"/>
    </source>
</evidence>
<sequence>MKRPALIATLILGLLTPLIATAETIVSGLSQSSVSITTDYAGTEILIYGAVRREAPILKEPPLRVIITVEGPDLPVVIRRKERTFGIWLNDARLRPGPVPTFYAVATSAPLKDALAPEEDLRLGITLPPAMRSPDSAAQPFLDALLRLRTKSGFYALNEGSIGFTEDTLFNTVVRLPAALTEGNYKVRIFLTREGEVVDEMRRTIWVRKTGLERFLHNAAHEYALLYGFAALLIAGLAGWGASAIFARLRW</sequence>
<feature type="transmembrane region" description="Helical" evidence="1">
    <location>
        <begin position="224"/>
        <end position="247"/>
    </location>
</feature>
<dbReference type="Proteomes" id="UP000598196">
    <property type="component" value="Unassembled WGS sequence"/>
</dbReference>
<dbReference type="OrthoDB" id="9815212at2"/>
<keyword evidence="1" id="KW-0472">Membrane</keyword>
<protein>
    <submittedName>
        <fullName evidence="2">Membrane protein</fullName>
    </submittedName>
</protein>
<gene>
    <name evidence="2" type="ORF">GCM10010991_10900</name>
</gene>
<name>A0A917YJ64_9RHOB</name>
<reference evidence="2 3" key="1">
    <citation type="journal article" date="2014" name="Int. J. Syst. Evol. Microbiol.">
        <title>Complete genome sequence of Corynebacterium casei LMG S-19264T (=DSM 44701T), isolated from a smear-ripened cheese.</title>
        <authorList>
            <consortium name="US DOE Joint Genome Institute (JGI-PGF)"/>
            <person name="Walter F."/>
            <person name="Albersmeier A."/>
            <person name="Kalinowski J."/>
            <person name="Ruckert C."/>
        </authorList>
    </citation>
    <scope>NUCLEOTIDE SEQUENCE [LARGE SCALE GENOMIC DNA]</scope>
    <source>
        <strain evidence="2 3">CGMCC 1.7029</strain>
    </source>
</reference>
<keyword evidence="1" id="KW-0812">Transmembrane</keyword>
<keyword evidence="1" id="KW-1133">Transmembrane helix</keyword>
<proteinExistence type="predicted"/>
<dbReference type="RefSeq" id="WP_146285171.1">
    <property type="nucleotide sequence ID" value="NZ_BMLP01000001.1"/>
</dbReference>
<dbReference type="EMBL" id="BMLP01000001">
    <property type="protein sequence ID" value="GGO28265.1"/>
    <property type="molecule type" value="Genomic_DNA"/>
</dbReference>
<accession>A0A917YJ64</accession>
<dbReference type="InterPro" id="IPR019088">
    <property type="entry name" value="CHP02186-rel_TM"/>
</dbReference>